<evidence type="ECO:0000256" key="1">
    <source>
        <dbReference type="ARBA" id="ARBA00022801"/>
    </source>
</evidence>
<gene>
    <name evidence="3" type="ORF">JX360_03045</name>
</gene>
<evidence type="ECO:0000313" key="4">
    <source>
        <dbReference type="Proteomes" id="UP000830835"/>
    </source>
</evidence>
<dbReference type="Gene3D" id="3.40.50.1820">
    <property type="entry name" value="alpha/beta hydrolase"/>
    <property type="match status" value="1"/>
</dbReference>
<dbReference type="RefSeq" id="WP_244349099.1">
    <property type="nucleotide sequence ID" value="NZ_JAFIRA010000004.1"/>
</dbReference>
<dbReference type="EMBL" id="JAFIRA010000004">
    <property type="protein sequence ID" value="MCJ2541891.1"/>
    <property type="molecule type" value="Genomic_DNA"/>
</dbReference>
<dbReference type="Pfam" id="PF00561">
    <property type="entry name" value="Abhydrolase_1"/>
    <property type="match status" value="1"/>
</dbReference>
<keyword evidence="4" id="KW-1185">Reference proteome</keyword>
<dbReference type="InterPro" id="IPR029058">
    <property type="entry name" value="AB_hydrolase_fold"/>
</dbReference>
<keyword evidence="1 3" id="KW-0378">Hydrolase</keyword>
<dbReference type="SUPFAM" id="SSF53474">
    <property type="entry name" value="alpha/beta-Hydrolases"/>
    <property type="match status" value="1"/>
</dbReference>
<proteinExistence type="predicted"/>
<dbReference type="GO" id="GO:0016787">
    <property type="term" value="F:hydrolase activity"/>
    <property type="evidence" value="ECO:0007669"/>
    <property type="project" value="UniProtKB-KW"/>
</dbReference>
<accession>A0ABT0C7W8</accession>
<sequence length="301" mass="35311">MAEAGIPRLPSDVTAKMGSWQHGYAFTNGIQLHYVTQGEGELVILLHGFPEFWYSWRHQIPVLAQRFRVVVPDMRGYNDSDKPDHGYDLDTLTQDMRGLLTYFGAKTASVVAHDWGGAIAWHWAQFFPEQIRKLAVLNSPHPACFRREFLSNLDQVRRSWYMFFFQLPWLPEWLLQRDLADWVRRIFQETSVRKSAFTRHDLQLYQEALAKPKVLTSALNYYRQLFNLPTLQNLFLEPMRQILAPTLLIWGEEDFALSRELTEGMDSFFPNGIRKEYIPECGHWAQQEAPQTVNRLLMEFL</sequence>
<comment type="caution">
    <text evidence="3">The sequence shown here is derived from an EMBL/GenBank/DDBJ whole genome shotgun (WGS) entry which is preliminary data.</text>
</comment>
<feature type="domain" description="AB hydrolase-1" evidence="2">
    <location>
        <begin position="42"/>
        <end position="289"/>
    </location>
</feature>
<dbReference type="PRINTS" id="PR00111">
    <property type="entry name" value="ABHYDROLASE"/>
</dbReference>
<dbReference type="InterPro" id="IPR000639">
    <property type="entry name" value="Epox_hydrolase-like"/>
</dbReference>
<dbReference type="InterPro" id="IPR000073">
    <property type="entry name" value="AB_hydrolase_1"/>
</dbReference>
<dbReference type="PRINTS" id="PR00412">
    <property type="entry name" value="EPOXHYDRLASE"/>
</dbReference>
<protein>
    <submittedName>
        <fullName evidence="3">Alpha/beta hydrolase</fullName>
    </submittedName>
</protein>
<reference evidence="3" key="1">
    <citation type="submission" date="2021-02" db="EMBL/GenBank/DDBJ databases">
        <title>The CRISPR/cas machinery reduction and long-range gene transfer in the hot spring cyanobacterium Synechococcus.</title>
        <authorList>
            <person name="Dvorak P."/>
            <person name="Jahodarova E."/>
            <person name="Hasler P."/>
            <person name="Poulickova A."/>
        </authorList>
    </citation>
    <scope>NUCLEOTIDE SEQUENCE</scope>
    <source>
        <strain evidence="3">Rupite</strain>
    </source>
</reference>
<name>A0ABT0C7W8_THEVL</name>
<dbReference type="PANTHER" id="PTHR43329">
    <property type="entry name" value="EPOXIDE HYDROLASE"/>
    <property type="match status" value="1"/>
</dbReference>
<dbReference type="Proteomes" id="UP000830835">
    <property type="component" value="Unassembled WGS sequence"/>
</dbReference>
<organism evidence="3 4">
    <name type="scientific">Thermostichus vulcanus str. 'Rupite'</name>
    <dbReference type="NCBI Taxonomy" id="2813851"/>
    <lineage>
        <taxon>Bacteria</taxon>
        <taxon>Bacillati</taxon>
        <taxon>Cyanobacteriota</taxon>
        <taxon>Cyanophyceae</taxon>
        <taxon>Thermostichales</taxon>
        <taxon>Thermostichaceae</taxon>
        <taxon>Thermostichus</taxon>
    </lineage>
</organism>
<evidence type="ECO:0000259" key="2">
    <source>
        <dbReference type="Pfam" id="PF00561"/>
    </source>
</evidence>
<evidence type="ECO:0000313" key="3">
    <source>
        <dbReference type="EMBL" id="MCJ2541891.1"/>
    </source>
</evidence>